<evidence type="ECO:0000256" key="1">
    <source>
        <dbReference type="ARBA" id="ARBA00004308"/>
    </source>
</evidence>
<dbReference type="InterPro" id="IPR000804">
    <property type="entry name" value="Clathrin_sm-chain_CS"/>
</dbReference>
<dbReference type="InterPro" id="IPR016635">
    <property type="entry name" value="AP_complex_ssu"/>
</dbReference>
<keyword evidence="9" id="KW-1185">Reference proteome</keyword>
<dbReference type="GO" id="GO:0030117">
    <property type="term" value="C:membrane coat"/>
    <property type="evidence" value="ECO:0007669"/>
    <property type="project" value="InterPro"/>
</dbReference>
<name>A0AA39I4Z9_9BILA</name>
<sequence length="188" mass="22181">MIKAILVFNNSGILRFLKFYKRYSAAEQQRILNTTYELVCLRRKDEPFFFDASPLMGADSHLIYRHYVTLYFVFCVDSAENTLVVLDMIKLFVETLDEYFQNVRELDLIFHCDKVNEILHEFVQGGLIVEVDESKILHHVREHEKYKNEESSTSARALRTLKTINFNVPRPFKQLVLPDFSQFADMDL</sequence>
<evidence type="ECO:0000256" key="6">
    <source>
        <dbReference type="PIRNR" id="PIRNR015588"/>
    </source>
</evidence>
<dbReference type="InterPro" id="IPR011012">
    <property type="entry name" value="Longin-like_dom_sf"/>
</dbReference>
<dbReference type="SUPFAM" id="SSF64356">
    <property type="entry name" value="SNARE-like"/>
    <property type="match status" value="1"/>
</dbReference>
<dbReference type="PANTHER" id="PTHR11753">
    <property type="entry name" value="ADAPTOR COMPLEXES SMALL SUBUNIT FAMILY"/>
    <property type="match status" value="1"/>
</dbReference>
<comment type="caution">
    <text evidence="8">The sequence shown here is derived from an EMBL/GenBank/DDBJ whole genome shotgun (WGS) entry which is preliminary data.</text>
</comment>
<dbReference type="GO" id="GO:0016192">
    <property type="term" value="P:vesicle-mediated transport"/>
    <property type="evidence" value="ECO:0007669"/>
    <property type="project" value="InterPro"/>
</dbReference>
<evidence type="ECO:0000256" key="5">
    <source>
        <dbReference type="ARBA" id="ARBA00023136"/>
    </source>
</evidence>
<dbReference type="GO" id="GO:0012505">
    <property type="term" value="C:endomembrane system"/>
    <property type="evidence" value="ECO:0007669"/>
    <property type="project" value="UniProtKB-SubCell"/>
</dbReference>
<comment type="similarity">
    <text evidence="2 6">Belongs to the adaptor complexes small subunit family.</text>
</comment>
<protein>
    <recommendedName>
        <fullName evidence="6">AP complex subunit sigma</fullName>
    </recommendedName>
</protein>
<accession>A0AA39I4Z9</accession>
<keyword evidence="5 6" id="KW-0472">Membrane</keyword>
<dbReference type="GO" id="GO:0006886">
    <property type="term" value="P:intracellular protein transport"/>
    <property type="evidence" value="ECO:0007669"/>
    <property type="project" value="UniProtKB-UniRule"/>
</dbReference>
<evidence type="ECO:0000259" key="7">
    <source>
        <dbReference type="Pfam" id="PF01217"/>
    </source>
</evidence>
<dbReference type="PROSITE" id="PS00989">
    <property type="entry name" value="CLAT_ADAPTOR_S"/>
    <property type="match status" value="1"/>
</dbReference>
<evidence type="ECO:0000256" key="3">
    <source>
        <dbReference type="ARBA" id="ARBA00022448"/>
    </source>
</evidence>
<proteinExistence type="inferred from homology"/>
<dbReference type="InterPro" id="IPR022775">
    <property type="entry name" value="AP_mu_sigma_su"/>
</dbReference>
<dbReference type="PIRSF" id="PIRSF015588">
    <property type="entry name" value="AP_complex_sigma"/>
    <property type="match status" value="1"/>
</dbReference>
<evidence type="ECO:0000313" key="8">
    <source>
        <dbReference type="EMBL" id="KAK0416469.1"/>
    </source>
</evidence>
<keyword evidence="3 6" id="KW-0813">Transport</keyword>
<feature type="domain" description="AP complex mu/sigma subunit" evidence="7">
    <location>
        <begin position="1"/>
        <end position="145"/>
    </location>
</feature>
<comment type="subcellular location">
    <subcellularLocation>
        <location evidence="1">Endomembrane system</location>
    </subcellularLocation>
</comment>
<dbReference type="Proteomes" id="UP001175271">
    <property type="component" value="Unassembled WGS sequence"/>
</dbReference>
<dbReference type="Pfam" id="PF01217">
    <property type="entry name" value="Clat_adaptor_s"/>
    <property type="match status" value="1"/>
</dbReference>
<reference evidence="8" key="1">
    <citation type="submission" date="2023-06" db="EMBL/GenBank/DDBJ databases">
        <title>Genomic analysis of the entomopathogenic nematode Steinernema hermaphroditum.</title>
        <authorList>
            <person name="Schwarz E.M."/>
            <person name="Heppert J.K."/>
            <person name="Baniya A."/>
            <person name="Schwartz H.T."/>
            <person name="Tan C.-H."/>
            <person name="Antoshechkin I."/>
            <person name="Sternberg P.W."/>
            <person name="Goodrich-Blair H."/>
            <person name="Dillman A.R."/>
        </authorList>
    </citation>
    <scope>NUCLEOTIDE SEQUENCE</scope>
    <source>
        <strain evidence="8">PS9179</strain>
        <tissue evidence="8">Whole animal</tissue>
    </source>
</reference>
<organism evidence="8 9">
    <name type="scientific">Steinernema hermaphroditum</name>
    <dbReference type="NCBI Taxonomy" id="289476"/>
    <lineage>
        <taxon>Eukaryota</taxon>
        <taxon>Metazoa</taxon>
        <taxon>Ecdysozoa</taxon>
        <taxon>Nematoda</taxon>
        <taxon>Chromadorea</taxon>
        <taxon>Rhabditida</taxon>
        <taxon>Tylenchina</taxon>
        <taxon>Panagrolaimomorpha</taxon>
        <taxon>Strongyloidoidea</taxon>
        <taxon>Steinernematidae</taxon>
        <taxon>Steinernema</taxon>
    </lineage>
</organism>
<gene>
    <name evidence="8" type="ORF">QR680_012505</name>
</gene>
<evidence type="ECO:0000256" key="2">
    <source>
        <dbReference type="ARBA" id="ARBA00006972"/>
    </source>
</evidence>
<dbReference type="Gene3D" id="3.30.450.60">
    <property type="match status" value="1"/>
</dbReference>
<evidence type="ECO:0000256" key="4">
    <source>
        <dbReference type="ARBA" id="ARBA00022927"/>
    </source>
</evidence>
<dbReference type="AlphaFoldDB" id="A0AA39I4Z9"/>
<keyword evidence="4 6" id="KW-0653">Protein transport</keyword>
<dbReference type="EMBL" id="JAUCMV010000002">
    <property type="protein sequence ID" value="KAK0416469.1"/>
    <property type="molecule type" value="Genomic_DNA"/>
</dbReference>
<evidence type="ECO:0000313" key="9">
    <source>
        <dbReference type="Proteomes" id="UP001175271"/>
    </source>
</evidence>